<keyword evidence="2" id="KW-1185">Reference proteome</keyword>
<dbReference type="PATRIC" id="fig|883078.3.peg.3918"/>
<accession>K8PG76</accession>
<sequence length="317" mass="34788">MKRGAEHVTIAALSRLFRSVSVALKAIDFQEDRCGWMLRRVPLGLCVLLGVVLGTFDLARARDDEDDEPSKASPKQPNIYLDYNTQYTTVPPNTLAIGFRNFVSPIPAAAQVVTLNAPLTVDITERFSVYAGISASTSRSDATSWSSMTLDSWNIGFNADVIQQDSKTVTVISTLTRSITSAPGLASTSNQTVVELDYGLDDDQTQGLLFGTRLTAVWVDSGLARVEPAFAGYMGGYYQWPNNWKVSARMGVQTFGGAQIGAGLIRARAFTQPLLRFDLERMDDNDNRLFGASIEVAWTPEPIVQFTLRTPLYAVRN</sequence>
<proteinExistence type="predicted"/>
<comment type="caution">
    <text evidence="1">The sequence shown here is derived from an EMBL/GenBank/DDBJ whole genome shotgun (WGS) entry which is preliminary data.</text>
</comment>
<evidence type="ECO:0000313" key="2">
    <source>
        <dbReference type="Proteomes" id="UP000001096"/>
    </source>
</evidence>
<evidence type="ECO:0000313" key="1">
    <source>
        <dbReference type="EMBL" id="EKS37373.1"/>
    </source>
</evidence>
<organism evidence="1 2">
    <name type="scientific">Afipia broomeae ATCC 49717</name>
    <dbReference type="NCBI Taxonomy" id="883078"/>
    <lineage>
        <taxon>Bacteria</taxon>
        <taxon>Pseudomonadati</taxon>
        <taxon>Pseudomonadota</taxon>
        <taxon>Alphaproteobacteria</taxon>
        <taxon>Hyphomicrobiales</taxon>
        <taxon>Nitrobacteraceae</taxon>
        <taxon>Afipia</taxon>
    </lineage>
</organism>
<dbReference type="AlphaFoldDB" id="K8PG76"/>
<dbReference type="EMBL" id="AGWX01000004">
    <property type="protein sequence ID" value="EKS37373.1"/>
    <property type="molecule type" value="Genomic_DNA"/>
</dbReference>
<reference evidence="1 2" key="1">
    <citation type="submission" date="2012-04" db="EMBL/GenBank/DDBJ databases">
        <title>The Genome Sequence of Afipia broomeae ATCC 49717.</title>
        <authorList>
            <consortium name="The Broad Institute Genome Sequencing Platform"/>
            <person name="Earl A."/>
            <person name="Ward D."/>
            <person name="Feldgarden M."/>
            <person name="Gevers D."/>
            <person name="Huys G."/>
            <person name="Walker B."/>
            <person name="Young S.K."/>
            <person name="Zeng Q."/>
            <person name="Gargeya S."/>
            <person name="Fitzgerald M."/>
            <person name="Haas B."/>
            <person name="Abouelleil A."/>
            <person name="Alvarado L."/>
            <person name="Arachchi H.M."/>
            <person name="Berlin A."/>
            <person name="Chapman S.B."/>
            <person name="Goldberg J."/>
            <person name="Griggs A."/>
            <person name="Gujja S."/>
            <person name="Hansen M."/>
            <person name="Howarth C."/>
            <person name="Imamovic A."/>
            <person name="Larimer J."/>
            <person name="McCowen C."/>
            <person name="Montmayeur A."/>
            <person name="Murphy C."/>
            <person name="Neiman D."/>
            <person name="Pearson M."/>
            <person name="Priest M."/>
            <person name="Roberts A."/>
            <person name="Saif S."/>
            <person name="Shea T."/>
            <person name="Sisk P."/>
            <person name="Sykes S."/>
            <person name="Wortman J."/>
            <person name="Nusbaum C."/>
            <person name="Birren B."/>
        </authorList>
    </citation>
    <scope>NUCLEOTIDE SEQUENCE [LARGE SCALE GENOMIC DNA]</scope>
    <source>
        <strain evidence="1 2">ATCC 49717</strain>
    </source>
</reference>
<dbReference type="Proteomes" id="UP000001096">
    <property type="component" value="Unassembled WGS sequence"/>
</dbReference>
<protein>
    <submittedName>
        <fullName evidence="1">Uncharacterized protein</fullName>
    </submittedName>
</protein>
<dbReference type="HOGENOM" id="CLU_935874_0_0_5"/>
<name>K8PG76_9BRAD</name>
<dbReference type="eggNOG" id="ENOG5032J80">
    <property type="taxonomic scope" value="Bacteria"/>
</dbReference>
<gene>
    <name evidence="1" type="ORF">HMPREF9695_03791</name>
</gene>